<sequence length="295" mass="32610">MKLPARPAGPGPAPLLGTAGLPDELLWQVLDTADIGLLVTDAQRRILYVNETFTRETGYSLAEAQGRTCRFLQGPATDPADILAMRTALDRGEPFSRVVLNYRKDGTALHYRLRVRPLREDGQVRYFVGVQEDFTETYQAQRQLEHWVYIDGLTGLGNRRAFDEALAGSLARREPMRLVLIDLNDFKRINDERGHLAGDALLCEVARCLARQIPLPGTTYRLGGDEFAALLPPSLAPLESTLEAELAGLDGGCLRAAVGGAAFPDEATEAAALFRLADERLYARKPTRKRERLPQ</sequence>
<dbReference type="SUPFAM" id="SSF55785">
    <property type="entry name" value="PYP-like sensor domain (PAS domain)"/>
    <property type="match status" value="1"/>
</dbReference>
<dbReference type="SUPFAM" id="SSF55073">
    <property type="entry name" value="Nucleotide cyclase"/>
    <property type="match status" value="1"/>
</dbReference>
<dbReference type="InterPro" id="IPR035965">
    <property type="entry name" value="PAS-like_dom_sf"/>
</dbReference>
<dbReference type="InterPro" id="IPR052163">
    <property type="entry name" value="DGC-Regulatory_Protein"/>
</dbReference>
<feature type="domain" description="PAC" evidence="2">
    <location>
        <begin position="93"/>
        <end position="146"/>
    </location>
</feature>
<evidence type="ECO:0000259" key="2">
    <source>
        <dbReference type="PROSITE" id="PS50113"/>
    </source>
</evidence>
<dbReference type="SMART" id="SM00086">
    <property type="entry name" value="PAC"/>
    <property type="match status" value="1"/>
</dbReference>
<evidence type="ECO:0000313" key="5">
    <source>
        <dbReference type="Proteomes" id="UP001302059"/>
    </source>
</evidence>
<dbReference type="PROSITE" id="PS50887">
    <property type="entry name" value="GGDEF"/>
    <property type="match status" value="1"/>
</dbReference>
<dbReference type="PANTHER" id="PTHR46663">
    <property type="entry name" value="DIGUANYLATE CYCLASE DGCT-RELATED"/>
    <property type="match status" value="1"/>
</dbReference>
<dbReference type="InterPro" id="IPR000014">
    <property type="entry name" value="PAS"/>
</dbReference>
<dbReference type="InterPro" id="IPR001610">
    <property type="entry name" value="PAC"/>
</dbReference>
<accession>A0ABT7JLI3</accession>
<dbReference type="Pfam" id="PF13426">
    <property type="entry name" value="PAS_9"/>
    <property type="match status" value="1"/>
</dbReference>
<dbReference type="InterPro" id="IPR043128">
    <property type="entry name" value="Rev_trsase/Diguanyl_cyclase"/>
</dbReference>
<dbReference type="SMART" id="SM00267">
    <property type="entry name" value="GGDEF"/>
    <property type="match status" value="1"/>
</dbReference>
<keyword evidence="4" id="KW-0548">Nucleotidyltransferase</keyword>
<dbReference type="PROSITE" id="PS50112">
    <property type="entry name" value="PAS"/>
    <property type="match status" value="1"/>
</dbReference>
<keyword evidence="5" id="KW-1185">Reference proteome</keyword>
<feature type="domain" description="GGDEF" evidence="3">
    <location>
        <begin position="174"/>
        <end position="295"/>
    </location>
</feature>
<organism evidence="4 5">
    <name type="scientific">Deinococcus rhizophilus</name>
    <dbReference type="NCBI Taxonomy" id="3049544"/>
    <lineage>
        <taxon>Bacteria</taxon>
        <taxon>Thermotogati</taxon>
        <taxon>Deinococcota</taxon>
        <taxon>Deinococci</taxon>
        <taxon>Deinococcales</taxon>
        <taxon>Deinococcaceae</taxon>
        <taxon>Deinococcus</taxon>
    </lineage>
</organism>
<keyword evidence="4" id="KW-0808">Transferase</keyword>
<dbReference type="InterPro" id="IPR029787">
    <property type="entry name" value="Nucleotide_cyclase"/>
</dbReference>
<evidence type="ECO:0000259" key="1">
    <source>
        <dbReference type="PROSITE" id="PS50112"/>
    </source>
</evidence>
<dbReference type="PROSITE" id="PS50113">
    <property type="entry name" value="PAC"/>
    <property type="match status" value="1"/>
</dbReference>
<dbReference type="PANTHER" id="PTHR46663:SF3">
    <property type="entry name" value="SLL0267 PROTEIN"/>
    <property type="match status" value="1"/>
</dbReference>
<dbReference type="RefSeq" id="WP_285524812.1">
    <property type="nucleotide sequence ID" value="NZ_JASNGB010000182.1"/>
</dbReference>
<dbReference type="InterPro" id="IPR000160">
    <property type="entry name" value="GGDEF_dom"/>
</dbReference>
<dbReference type="Gene3D" id="3.30.450.20">
    <property type="entry name" value="PAS domain"/>
    <property type="match status" value="1"/>
</dbReference>
<dbReference type="Gene3D" id="3.30.70.270">
    <property type="match status" value="1"/>
</dbReference>
<dbReference type="SMART" id="SM00091">
    <property type="entry name" value="PAS"/>
    <property type="match status" value="1"/>
</dbReference>
<comment type="caution">
    <text evidence="4">The sequence shown here is derived from an EMBL/GenBank/DDBJ whole genome shotgun (WGS) entry which is preliminary data.</text>
</comment>
<evidence type="ECO:0000259" key="3">
    <source>
        <dbReference type="PROSITE" id="PS50887"/>
    </source>
</evidence>
<feature type="domain" description="PAS" evidence="1">
    <location>
        <begin position="22"/>
        <end position="68"/>
    </location>
</feature>
<dbReference type="NCBIfam" id="TIGR00229">
    <property type="entry name" value="sensory_box"/>
    <property type="match status" value="1"/>
</dbReference>
<dbReference type="CDD" id="cd00130">
    <property type="entry name" value="PAS"/>
    <property type="match status" value="1"/>
</dbReference>
<reference evidence="4 5" key="1">
    <citation type="submission" date="2023-05" db="EMBL/GenBank/DDBJ databases">
        <authorList>
            <person name="Gao F."/>
        </authorList>
    </citation>
    <scope>NUCLEOTIDE SEQUENCE [LARGE SCALE GENOMIC DNA]</scope>
    <source>
        <strain evidence="4 5">MIMF12</strain>
    </source>
</reference>
<dbReference type="EMBL" id="JASNGB010000182">
    <property type="protein sequence ID" value="MDL2345318.1"/>
    <property type="molecule type" value="Genomic_DNA"/>
</dbReference>
<evidence type="ECO:0000313" key="4">
    <source>
        <dbReference type="EMBL" id="MDL2345318.1"/>
    </source>
</evidence>
<dbReference type="InterPro" id="IPR000700">
    <property type="entry name" value="PAS-assoc_C"/>
</dbReference>
<protein>
    <submittedName>
        <fullName evidence="4">Diguanylate cyclase</fullName>
        <ecNumber evidence="4">2.7.7.65</ecNumber>
    </submittedName>
</protein>
<dbReference type="EC" id="2.7.7.65" evidence="4"/>
<dbReference type="CDD" id="cd01949">
    <property type="entry name" value="GGDEF"/>
    <property type="match status" value="1"/>
</dbReference>
<dbReference type="NCBIfam" id="TIGR00254">
    <property type="entry name" value="GGDEF"/>
    <property type="match status" value="1"/>
</dbReference>
<dbReference type="Pfam" id="PF00990">
    <property type="entry name" value="GGDEF"/>
    <property type="match status" value="1"/>
</dbReference>
<dbReference type="Proteomes" id="UP001302059">
    <property type="component" value="Unassembled WGS sequence"/>
</dbReference>
<gene>
    <name evidence="4" type="ORF">QOL99_14340</name>
</gene>
<name>A0ABT7JLI3_9DEIO</name>
<dbReference type="GO" id="GO:0052621">
    <property type="term" value="F:diguanylate cyclase activity"/>
    <property type="evidence" value="ECO:0007669"/>
    <property type="project" value="UniProtKB-EC"/>
</dbReference>
<proteinExistence type="predicted"/>